<dbReference type="RefSeq" id="WP_132030085.1">
    <property type="nucleotide sequence ID" value="NZ_SMAI01000002.1"/>
</dbReference>
<dbReference type="Pfam" id="PF00892">
    <property type="entry name" value="EamA"/>
    <property type="match status" value="2"/>
</dbReference>
<evidence type="ECO:0000256" key="1">
    <source>
        <dbReference type="ARBA" id="ARBA00004141"/>
    </source>
</evidence>
<feature type="transmembrane region" description="Helical" evidence="6">
    <location>
        <begin position="132"/>
        <end position="150"/>
    </location>
</feature>
<proteinExistence type="inferred from homology"/>
<feature type="transmembrane region" description="Helical" evidence="6">
    <location>
        <begin position="156"/>
        <end position="177"/>
    </location>
</feature>
<gene>
    <name evidence="8" type="ORF">EDC64_10269</name>
</gene>
<comment type="subcellular location">
    <subcellularLocation>
        <location evidence="1">Membrane</location>
        <topology evidence="1">Multi-pass membrane protein</topology>
    </subcellularLocation>
</comment>
<evidence type="ECO:0000256" key="5">
    <source>
        <dbReference type="ARBA" id="ARBA00023136"/>
    </source>
</evidence>
<dbReference type="InterPro" id="IPR050638">
    <property type="entry name" value="AA-Vitamin_Transporters"/>
</dbReference>
<name>A0A4R3M0S9_9HYPH</name>
<evidence type="ECO:0000313" key="9">
    <source>
        <dbReference type="Proteomes" id="UP000294664"/>
    </source>
</evidence>
<evidence type="ECO:0000313" key="8">
    <source>
        <dbReference type="EMBL" id="TCT06592.1"/>
    </source>
</evidence>
<protein>
    <submittedName>
        <fullName evidence="8">Drug/metabolite transporter (DMT)-like permease</fullName>
    </submittedName>
</protein>
<feature type="transmembrane region" description="Helical" evidence="6">
    <location>
        <begin position="220"/>
        <end position="241"/>
    </location>
</feature>
<dbReference type="AlphaFoldDB" id="A0A4R3M0S9"/>
<dbReference type="SUPFAM" id="SSF103481">
    <property type="entry name" value="Multidrug resistance efflux transporter EmrE"/>
    <property type="match status" value="2"/>
</dbReference>
<dbReference type="InterPro" id="IPR000620">
    <property type="entry name" value="EamA_dom"/>
</dbReference>
<keyword evidence="5 6" id="KW-0472">Membrane</keyword>
<feature type="transmembrane region" description="Helical" evidence="6">
    <location>
        <begin position="102"/>
        <end position="120"/>
    </location>
</feature>
<comment type="similarity">
    <text evidence="2">Belongs to the EamA transporter family.</text>
</comment>
<evidence type="ECO:0000259" key="7">
    <source>
        <dbReference type="Pfam" id="PF00892"/>
    </source>
</evidence>
<dbReference type="EMBL" id="SMAI01000002">
    <property type="protein sequence ID" value="TCT06592.1"/>
    <property type="molecule type" value="Genomic_DNA"/>
</dbReference>
<dbReference type="PANTHER" id="PTHR32322:SF2">
    <property type="entry name" value="EAMA DOMAIN-CONTAINING PROTEIN"/>
    <property type="match status" value="1"/>
</dbReference>
<dbReference type="Proteomes" id="UP000294664">
    <property type="component" value="Unassembled WGS sequence"/>
</dbReference>
<feature type="transmembrane region" description="Helical" evidence="6">
    <location>
        <begin position="276"/>
        <end position="293"/>
    </location>
</feature>
<evidence type="ECO:0000256" key="3">
    <source>
        <dbReference type="ARBA" id="ARBA00022692"/>
    </source>
</evidence>
<feature type="transmembrane region" description="Helical" evidence="6">
    <location>
        <begin position="16"/>
        <end position="36"/>
    </location>
</feature>
<dbReference type="PANTHER" id="PTHR32322">
    <property type="entry name" value="INNER MEMBRANE TRANSPORTER"/>
    <property type="match status" value="1"/>
</dbReference>
<feature type="transmembrane region" description="Helical" evidence="6">
    <location>
        <begin position="42"/>
        <end position="64"/>
    </location>
</feature>
<organism evidence="8 9">
    <name type="scientific">Aquabacter spiritensis</name>
    <dbReference type="NCBI Taxonomy" id="933073"/>
    <lineage>
        <taxon>Bacteria</taxon>
        <taxon>Pseudomonadati</taxon>
        <taxon>Pseudomonadota</taxon>
        <taxon>Alphaproteobacteria</taxon>
        <taxon>Hyphomicrobiales</taxon>
        <taxon>Xanthobacteraceae</taxon>
        <taxon>Aquabacter</taxon>
    </lineage>
</organism>
<keyword evidence="3 6" id="KW-0812">Transmembrane</keyword>
<dbReference type="OrthoDB" id="7274881at2"/>
<reference evidence="8 9" key="1">
    <citation type="submission" date="2019-03" db="EMBL/GenBank/DDBJ databases">
        <title>Genomic Encyclopedia of Type Strains, Phase IV (KMG-IV): sequencing the most valuable type-strain genomes for metagenomic binning, comparative biology and taxonomic classification.</title>
        <authorList>
            <person name="Goeker M."/>
        </authorList>
    </citation>
    <scope>NUCLEOTIDE SEQUENCE [LARGE SCALE GENOMIC DNA]</scope>
    <source>
        <strain evidence="8 9">DSM 9035</strain>
    </source>
</reference>
<keyword evidence="4 6" id="KW-1133">Transmembrane helix</keyword>
<feature type="transmembrane region" description="Helical" evidence="6">
    <location>
        <begin position="253"/>
        <end position="270"/>
    </location>
</feature>
<evidence type="ECO:0000256" key="6">
    <source>
        <dbReference type="SAM" id="Phobius"/>
    </source>
</evidence>
<keyword evidence="9" id="KW-1185">Reference proteome</keyword>
<dbReference type="InterPro" id="IPR037185">
    <property type="entry name" value="EmrE-like"/>
</dbReference>
<feature type="transmembrane region" description="Helical" evidence="6">
    <location>
        <begin position="76"/>
        <end position="96"/>
    </location>
</feature>
<sequence>MIAPPRAAPGLDATPGLIALFCILWSSAFAVGKVALADCPPLLLLGLRFLVAALVLGGLCMALGRWRRLSRRDAGVLVLAGLLNNGLYLGLSFTGMTQVSSGFTAVIISANPLLTALLAGPVLGERLNRRKALGLVLGFIGVVVVLRSRIGGGHEAVAGTLLVLAGLFALTAGTLVYKRLPTASDLWQGTAIQLLAGSLALLPVALLTEDVGALHATPTFLWSFAYMVLGVSMGGYGLWYFILGRSSATEATALHFLMPPLGLMFGWLILGETVPLLDLVGIVPIAAGIWLVTR</sequence>
<comment type="caution">
    <text evidence="8">The sequence shown here is derived from an EMBL/GenBank/DDBJ whole genome shotgun (WGS) entry which is preliminary data.</text>
</comment>
<evidence type="ECO:0000256" key="2">
    <source>
        <dbReference type="ARBA" id="ARBA00007362"/>
    </source>
</evidence>
<feature type="transmembrane region" description="Helical" evidence="6">
    <location>
        <begin position="189"/>
        <end position="208"/>
    </location>
</feature>
<evidence type="ECO:0000256" key="4">
    <source>
        <dbReference type="ARBA" id="ARBA00022989"/>
    </source>
</evidence>
<accession>A0A4R3M0S9</accession>
<feature type="domain" description="EamA" evidence="7">
    <location>
        <begin position="159"/>
        <end position="293"/>
    </location>
</feature>
<dbReference type="GO" id="GO:0016020">
    <property type="term" value="C:membrane"/>
    <property type="evidence" value="ECO:0007669"/>
    <property type="project" value="UniProtKB-SubCell"/>
</dbReference>
<feature type="domain" description="EamA" evidence="7">
    <location>
        <begin position="17"/>
        <end position="146"/>
    </location>
</feature>